<dbReference type="PANTHER" id="PTHR42960:SF1">
    <property type="entry name" value="YCF46 PROTEIN"/>
    <property type="match status" value="1"/>
</dbReference>
<protein>
    <recommendedName>
        <fullName evidence="7">Uncharacterized AAA domain-containing protein ycf46</fullName>
    </recommendedName>
</protein>
<evidence type="ECO:0000256" key="4">
    <source>
        <dbReference type="ARBA" id="ARBA00022741"/>
    </source>
</evidence>
<dbReference type="SMART" id="SM00382">
    <property type="entry name" value="AAA"/>
    <property type="match status" value="1"/>
</dbReference>
<accession>C6KJ02</accession>
<dbReference type="GO" id="GO:0005524">
    <property type="term" value="F:ATP binding"/>
    <property type="evidence" value="ECO:0007669"/>
    <property type="project" value="UniProtKB-KW"/>
</dbReference>
<dbReference type="InterPro" id="IPR052381">
    <property type="entry name" value="AAA_domain_protein"/>
</dbReference>
<name>C6KJ02_9STRA</name>
<evidence type="ECO:0000313" key="9">
    <source>
        <dbReference type="EMBL" id="ACS36958.1"/>
    </source>
</evidence>
<keyword evidence="5" id="KW-0067">ATP-binding</keyword>
<dbReference type="GO" id="GO:0009507">
    <property type="term" value="C:chloroplast"/>
    <property type="evidence" value="ECO:0007669"/>
    <property type="project" value="UniProtKB-SubCell"/>
</dbReference>
<sequence>MSFINEFNLLLKARYSLIFIPTVEEDRLEYTIRRCVKLGKNRAIYSWNFVDGFLNTPNNNGTGKKNPLQALEFIEKLADDTPVLFLLKDFHKFFNDIAVIRKLRNLSRILQTQPKTIVIVAPENVTIPLEIRELVTILDFDLPTIEEIRDELKRLLGILDQSISNKDLIILIRACQGLSLDRIRRVLSKIIADNGIINSEGVSRILEEKQQIINQTQILEFCTSDTTINDIGGLENLKRWLRQRSDSLSEQAQNYGLPVPRGLLLVGIQGTGKSLTAKSIANDWKLPLLRLDFGRLFAGIVGESESRVREMIRITEALAPCVLWIDEIDKSFQQSELKGDSGTTSRVLATFISWLSEKTSPVFVVATANNFQLLPLELIRKGRFDEIFFVDLPTLNEREKIFTVLLNQLRPGQINKFNISLLAQESDTFSGAEISQSITEGMFYAFNENREFTTQDILRGLKDIIPLAQIEKQKIKDLQVWVESGRIRPASVRI</sequence>
<keyword evidence="3 9" id="KW-0934">Plastid</keyword>
<keyword evidence="4" id="KW-0547">Nucleotide-binding</keyword>
<evidence type="ECO:0000256" key="2">
    <source>
        <dbReference type="ARBA" id="ARBA00022528"/>
    </source>
</evidence>
<evidence type="ECO:0000256" key="3">
    <source>
        <dbReference type="ARBA" id="ARBA00022640"/>
    </source>
</evidence>
<evidence type="ECO:0000259" key="8">
    <source>
        <dbReference type="SMART" id="SM00382"/>
    </source>
</evidence>
<dbReference type="AlphaFoldDB" id="C6KJ02"/>
<dbReference type="InterPro" id="IPR003593">
    <property type="entry name" value="AAA+_ATPase"/>
</dbReference>
<dbReference type="SUPFAM" id="SSF52540">
    <property type="entry name" value="P-loop containing nucleoside triphosphate hydrolases"/>
    <property type="match status" value="2"/>
</dbReference>
<dbReference type="EMBL" id="GQ231542">
    <property type="protein sequence ID" value="ACS36958.1"/>
    <property type="molecule type" value="Genomic_DNA"/>
</dbReference>
<evidence type="ECO:0000256" key="6">
    <source>
        <dbReference type="ARBA" id="ARBA00038088"/>
    </source>
</evidence>
<dbReference type="GeneID" id="8097459"/>
<dbReference type="Pfam" id="PF00004">
    <property type="entry name" value="AAA"/>
    <property type="match status" value="1"/>
</dbReference>
<gene>
    <name evidence="9" type="primary">ycf46</name>
    <name evidence="9" type="ORF">AulaCp070</name>
</gene>
<dbReference type="Gene3D" id="1.10.8.60">
    <property type="match status" value="1"/>
</dbReference>
<dbReference type="Gene3D" id="3.40.50.300">
    <property type="entry name" value="P-loop containing nucleotide triphosphate hydrolases"/>
    <property type="match status" value="1"/>
</dbReference>
<organism evidence="9">
    <name type="scientific">Aureoumbra lagunensis</name>
    <dbReference type="NCBI Taxonomy" id="44058"/>
    <lineage>
        <taxon>Eukaryota</taxon>
        <taxon>Sar</taxon>
        <taxon>Stramenopiles</taxon>
        <taxon>Ochrophyta</taxon>
        <taxon>Pelagophyceae</taxon>
        <taxon>Pelagomonadales</taxon>
        <taxon>Aureoumbra</taxon>
    </lineage>
</organism>
<evidence type="ECO:0000256" key="7">
    <source>
        <dbReference type="ARBA" id="ARBA00040480"/>
    </source>
</evidence>
<evidence type="ECO:0000256" key="1">
    <source>
        <dbReference type="ARBA" id="ARBA00004229"/>
    </source>
</evidence>
<dbReference type="CDD" id="cd19507">
    <property type="entry name" value="RecA-like_Ycf46-like"/>
    <property type="match status" value="1"/>
</dbReference>
<feature type="domain" description="AAA+ ATPase" evidence="8">
    <location>
        <begin position="259"/>
        <end position="394"/>
    </location>
</feature>
<comment type="subcellular location">
    <subcellularLocation>
        <location evidence="1">Plastid</location>
        <location evidence="1">Chloroplast</location>
    </subcellularLocation>
</comment>
<dbReference type="RefSeq" id="YP_003002246.1">
    <property type="nucleotide sequence ID" value="NC_012903.1"/>
</dbReference>
<comment type="similarity">
    <text evidence="6">Belongs to the AAA ATPase family. Highly divergent.</text>
</comment>
<dbReference type="InterPro" id="IPR003959">
    <property type="entry name" value="ATPase_AAA_core"/>
</dbReference>
<dbReference type="PANTHER" id="PTHR42960">
    <property type="entry name" value="YCF46 PROTEIN"/>
    <property type="match status" value="1"/>
</dbReference>
<reference evidence="9" key="1">
    <citation type="journal article" date="2010" name="J. Phycol.">
        <title>Analyses of the complete chloroplast genome sequences of two members of the pelagophyceae: Aureococcus anophagefferens CCMP1984 and Aureoumbra lagunensis CCMP1507.</title>
        <authorList>
            <person name="Ong H.C."/>
            <person name="Wilhelm S.W."/>
            <person name="Gobler C.J."/>
            <person name="Bullerjahn G."/>
            <person name="Jacobs M.A."/>
            <person name="McKay J."/>
            <person name="Sims E.H."/>
            <person name="Gillett W.G."/>
            <person name="Zhou Y."/>
            <person name="Haugen E."/>
            <person name="Rocap G."/>
            <person name="Cattolico R.A."/>
        </authorList>
    </citation>
    <scope>NUCLEOTIDE SEQUENCE</scope>
    <source>
        <strain evidence="9">CCMP 1507</strain>
    </source>
</reference>
<evidence type="ECO:0000256" key="5">
    <source>
        <dbReference type="ARBA" id="ARBA00022840"/>
    </source>
</evidence>
<keyword evidence="2 9" id="KW-0150">Chloroplast</keyword>
<dbReference type="GO" id="GO:0016887">
    <property type="term" value="F:ATP hydrolysis activity"/>
    <property type="evidence" value="ECO:0007669"/>
    <property type="project" value="InterPro"/>
</dbReference>
<geneLocation type="chloroplast" evidence="9"/>
<dbReference type="InterPro" id="IPR027417">
    <property type="entry name" value="P-loop_NTPase"/>
</dbReference>
<proteinExistence type="inferred from homology"/>